<proteinExistence type="predicted"/>
<reference evidence="2" key="1">
    <citation type="submission" date="2020-06" db="EMBL/GenBank/DDBJ databases">
        <authorList>
            <person name="Li T."/>
            <person name="Hu X."/>
            <person name="Zhang T."/>
            <person name="Song X."/>
            <person name="Zhang H."/>
            <person name="Dai N."/>
            <person name="Sheng W."/>
            <person name="Hou X."/>
            <person name="Wei L."/>
        </authorList>
    </citation>
    <scope>NUCLEOTIDE SEQUENCE</scope>
    <source>
        <strain evidence="2">3651</strain>
        <tissue evidence="2">Leaf</tissue>
    </source>
</reference>
<dbReference type="Proteomes" id="UP001293254">
    <property type="component" value="Unassembled WGS sequence"/>
</dbReference>
<accession>A0AAE1YIQ3</accession>
<keyword evidence="3" id="KW-1185">Reference proteome</keyword>
<evidence type="ECO:0000313" key="2">
    <source>
        <dbReference type="EMBL" id="KAK4431009.1"/>
    </source>
</evidence>
<dbReference type="AlphaFoldDB" id="A0AAE1YIQ3"/>
<dbReference type="EMBL" id="JACGWO010000003">
    <property type="protein sequence ID" value="KAK4431009.1"/>
    <property type="molecule type" value="Genomic_DNA"/>
</dbReference>
<evidence type="ECO:0000313" key="3">
    <source>
        <dbReference type="Proteomes" id="UP001293254"/>
    </source>
</evidence>
<comment type="caution">
    <text evidence="2">The sequence shown here is derived from an EMBL/GenBank/DDBJ whole genome shotgun (WGS) entry which is preliminary data.</text>
</comment>
<evidence type="ECO:0000256" key="1">
    <source>
        <dbReference type="SAM" id="MobiDB-lite"/>
    </source>
</evidence>
<reference evidence="2" key="2">
    <citation type="journal article" date="2024" name="Plant">
        <title>Genomic evolution and insights into agronomic trait innovations of Sesamum species.</title>
        <authorList>
            <person name="Miao H."/>
            <person name="Wang L."/>
            <person name="Qu L."/>
            <person name="Liu H."/>
            <person name="Sun Y."/>
            <person name="Le M."/>
            <person name="Wang Q."/>
            <person name="Wei S."/>
            <person name="Zheng Y."/>
            <person name="Lin W."/>
            <person name="Duan Y."/>
            <person name="Cao H."/>
            <person name="Xiong S."/>
            <person name="Wang X."/>
            <person name="Wei L."/>
            <person name="Li C."/>
            <person name="Ma Q."/>
            <person name="Ju M."/>
            <person name="Zhao R."/>
            <person name="Li G."/>
            <person name="Mu C."/>
            <person name="Tian Q."/>
            <person name="Mei H."/>
            <person name="Zhang T."/>
            <person name="Gao T."/>
            <person name="Zhang H."/>
        </authorList>
    </citation>
    <scope>NUCLEOTIDE SEQUENCE</scope>
    <source>
        <strain evidence="2">3651</strain>
    </source>
</reference>
<feature type="region of interest" description="Disordered" evidence="1">
    <location>
        <begin position="77"/>
        <end position="120"/>
    </location>
</feature>
<gene>
    <name evidence="2" type="ORF">Salat_0862900</name>
</gene>
<organism evidence="2 3">
    <name type="scientific">Sesamum alatum</name>
    <dbReference type="NCBI Taxonomy" id="300844"/>
    <lineage>
        <taxon>Eukaryota</taxon>
        <taxon>Viridiplantae</taxon>
        <taxon>Streptophyta</taxon>
        <taxon>Embryophyta</taxon>
        <taxon>Tracheophyta</taxon>
        <taxon>Spermatophyta</taxon>
        <taxon>Magnoliopsida</taxon>
        <taxon>eudicotyledons</taxon>
        <taxon>Gunneridae</taxon>
        <taxon>Pentapetalae</taxon>
        <taxon>asterids</taxon>
        <taxon>lamiids</taxon>
        <taxon>Lamiales</taxon>
        <taxon>Pedaliaceae</taxon>
        <taxon>Sesamum</taxon>
    </lineage>
</organism>
<feature type="compositionally biased region" description="Polar residues" evidence="1">
    <location>
        <begin position="78"/>
        <end position="102"/>
    </location>
</feature>
<name>A0AAE1YIQ3_9LAMI</name>
<feature type="non-terminal residue" evidence="2">
    <location>
        <position position="120"/>
    </location>
</feature>
<protein>
    <submittedName>
        <fullName evidence="2">Uncharacterized protein</fullName>
    </submittedName>
</protein>
<sequence>QLDGKEGFDGELTLQIDTFFKPSFTGVRVSTDDFVESAEKPIVVRRRTNGNLHCFFKPLSSIAALLSNLLDDLTQLNRPPSATANNPSFSPQTTRTAPQMMTGNIVMRDPELNNDPPPEY</sequence>
<feature type="non-terminal residue" evidence="2">
    <location>
        <position position="1"/>
    </location>
</feature>